<dbReference type="GO" id="GO:0015606">
    <property type="term" value="F:spermidine transmembrane transporter activity"/>
    <property type="evidence" value="ECO:0007669"/>
    <property type="project" value="TreeGrafter"/>
</dbReference>
<protein>
    <submittedName>
        <fullName evidence="10">Uncharacterized protein</fullName>
    </submittedName>
</protein>
<evidence type="ECO:0000256" key="2">
    <source>
        <dbReference type="ARBA" id="ARBA00006434"/>
    </source>
</evidence>
<dbReference type="InterPro" id="IPR011042">
    <property type="entry name" value="6-blade_b-propeller_TolB-like"/>
</dbReference>
<dbReference type="PANTHER" id="PTHR46154">
    <property type="match status" value="1"/>
</dbReference>
<evidence type="ECO:0000256" key="5">
    <source>
        <dbReference type="ARBA" id="ARBA00022737"/>
    </source>
</evidence>
<feature type="transmembrane region" description="Helical" evidence="9">
    <location>
        <begin position="456"/>
        <end position="476"/>
    </location>
</feature>
<evidence type="ECO:0000256" key="4">
    <source>
        <dbReference type="ARBA" id="ARBA00022692"/>
    </source>
</evidence>
<comment type="similarity">
    <text evidence="2">Belongs to the sodium:solute symporter (SSF) (TC 2.A.21) family.</text>
</comment>
<keyword evidence="5" id="KW-0677">Repeat</keyword>
<dbReference type="Proteomes" id="UP000663877">
    <property type="component" value="Unassembled WGS sequence"/>
</dbReference>
<feature type="transmembrane region" description="Helical" evidence="9">
    <location>
        <begin position="496"/>
        <end position="517"/>
    </location>
</feature>
<dbReference type="CDD" id="cd11476">
    <property type="entry name" value="SLC5sbd_DUR3"/>
    <property type="match status" value="1"/>
</dbReference>
<feature type="transmembrane region" description="Helical" evidence="9">
    <location>
        <begin position="336"/>
        <end position="361"/>
    </location>
</feature>
<dbReference type="SUPFAM" id="SSF101898">
    <property type="entry name" value="NHL repeat"/>
    <property type="match status" value="1"/>
</dbReference>
<dbReference type="GO" id="GO:0005886">
    <property type="term" value="C:plasma membrane"/>
    <property type="evidence" value="ECO:0007669"/>
    <property type="project" value="TreeGrafter"/>
</dbReference>
<proteinExistence type="inferred from homology"/>
<reference evidence="10" key="1">
    <citation type="submission" date="2021-02" db="EMBL/GenBank/DDBJ databases">
        <authorList>
            <person name="Nowell W R."/>
        </authorList>
    </citation>
    <scope>NUCLEOTIDE SEQUENCE</scope>
</reference>
<feature type="transmembrane region" description="Helical" evidence="9">
    <location>
        <begin position="195"/>
        <end position="214"/>
    </location>
</feature>
<organism evidence="10 13">
    <name type="scientific">Adineta steineri</name>
    <dbReference type="NCBI Taxonomy" id="433720"/>
    <lineage>
        <taxon>Eukaryota</taxon>
        <taxon>Metazoa</taxon>
        <taxon>Spiralia</taxon>
        <taxon>Gnathifera</taxon>
        <taxon>Rotifera</taxon>
        <taxon>Eurotatoria</taxon>
        <taxon>Bdelloidea</taxon>
        <taxon>Adinetida</taxon>
        <taxon>Adinetidae</taxon>
        <taxon>Adineta</taxon>
    </lineage>
</organism>
<evidence type="ECO:0000313" key="10">
    <source>
        <dbReference type="EMBL" id="CAF1336810.1"/>
    </source>
</evidence>
<feature type="transmembrane region" description="Helical" evidence="9">
    <location>
        <begin position="428"/>
        <end position="449"/>
    </location>
</feature>
<evidence type="ECO:0000313" key="11">
    <source>
        <dbReference type="EMBL" id="CAF1591537.1"/>
    </source>
</evidence>
<keyword evidence="12" id="KW-1185">Reference proteome</keyword>
<dbReference type="PROSITE" id="PS51125">
    <property type="entry name" value="NHL"/>
    <property type="match status" value="1"/>
</dbReference>
<dbReference type="FunFam" id="1.20.1730.10:FF:000006">
    <property type="entry name" value="Urea active transporter"/>
    <property type="match status" value="1"/>
</dbReference>
<feature type="transmembrane region" description="Helical" evidence="9">
    <location>
        <begin position="164"/>
        <end position="183"/>
    </location>
</feature>
<comment type="caution">
    <text evidence="10">The sequence shown here is derived from an EMBL/GenBank/DDBJ whole genome shotgun (WGS) entry which is preliminary data.</text>
</comment>
<dbReference type="GO" id="GO:0015204">
    <property type="term" value="F:urea transmembrane transporter activity"/>
    <property type="evidence" value="ECO:0007669"/>
    <property type="project" value="InterPro"/>
</dbReference>
<dbReference type="Gene3D" id="2.120.10.30">
    <property type="entry name" value="TolB, C-terminal domain"/>
    <property type="match status" value="2"/>
</dbReference>
<dbReference type="Pfam" id="PF01436">
    <property type="entry name" value="NHL"/>
    <property type="match status" value="2"/>
</dbReference>
<feature type="transmembrane region" description="Helical" evidence="9">
    <location>
        <begin position="397"/>
        <end position="422"/>
    </location>
</feature>
<evidence type="ECO:0000256" key="1">
    <source>
        <dbReference type="ARBA" id="ARBA00004141"/>
    </source>
</evidence>
<evidence type="ECO:0000256" key="3">
    <source>
        <dbReference type="ARBA" id="ARBA00022448"/>
    </source>
</evidence>
<dbReference type="NCBIfam" id="TIGR00813">
    <property type="entry name" value="sss"/>
    <property type="match status" value="1"/>
</dbReference>
<comment type="subcellular location">
    <subcellularLocation>
        <location evidence="1">Membrane</location>
        <topology evidence="1">Multi-pass membrane protein</topology>
    </subcellularLocation>
</comment>
<dbReference type="GO" id="GO:0015489">
    <property type="term" value="F:putrescine transmembrane transporter activity"/>
    <property type="evidence" value="ECO:0007669"/>
    <property type="project" value="TreeGrafter"/>
</dbReference>
<dbReference type="Proteomes" id="UP000663832">
    <property type="component" value="Unassembled WGS sequence"/>
</dbReference>
<feature type="transmembrane region" description="Helical" evidence="9">
    <location>
        <begin position="255"/>
        <end position="276"/>
    </location>
</feature>
<evidence type="ECO:0000313" key="13">
    <source>
        <dbReference type="Proteomes" id="UP000663877"/>
    </source>
</evidence>
<dbReference type="Gene3D" id="2.40.10.500">
    <property type="match status" value="1"/>
</dbReference>
<feature type="transmembrane region" description="Helical" evidence="9">
    <location>
        <begin position="594"/>
        <end position="618"/>
    </location>
</feature>
<evidence type="ECO:0000256" key="9">
    <source>
        <dbReference type="SAM" id="Phobius"/>
    </source>
</evidence>
<evidence type="ECO:0000256" key="7">
    <source>
        <dbReference type="ARBA" id="ARBA00023136"/>
    </source>
</evidence>
<evidence type="ECO:0000256" key="6">
    <source>
        <dbReference type="ARBA" id="ARBA00022989"/>
    </source>
</evidence>
<feature type="transmembrane region" description="Helical" evidence="9">
    <location>
        <begin position="131"/>
        <end position="152"/>
    </location>
</feature>
<keyword evidence="4 9" id="KW-0812">Transmembrane</keyword>
<keyword evidence="6 9" id="KW-1133">Transmembrane helix</keyword>
<feature type="transmembrane region" description="Helical" evidence="9">
    <location>
        <begin position="288"/>
        <end position="316"/>
    </location>
</feature>
<dbReference type="Pfam" id="PF00474">
    <property type="entry name" value="SSF"/>
    <property type="match status" value="1"/>
</dbReference>
<dbReference type="InterPro" id="IPR031155">
    <property type="entry name" value="DUR"/>
</dbReference>
<sequence>MSSKTPLTQGDGYGILIGFGTIFAMGMIGMTICLHRYLGEATDSSETFSTADRKVRTGLIASSVVSSWTWAATLLHSSSVAYSYGISGAFWYASGATVQIVLFCVVAIELKRRAPFAHTFLEVIHARYGRSAHIVFIIFCLLTNITVTSTLLTGTSAVVHSLSGMNIAAACFLLPLGTIIYTMVGGLKATFLTDYIHTVAVLIIILFFAFITYVTSPVLGSPSKVYDLLVNASQIHPVDGNAEGSYLTMQSKQGVIFFIINIIGNFGTVFLDNGYYNKAIAASPISALPGYVLGGIAWFGIPFLIATTMGLAAVALENNPIFPTYPNRLSAADVSAGLTLSTAAVALIGKSGAIATLIMIFMACTSAMSAQLIAVSSIVTYDIYKAYFNQTASGKKLIYVSHITVVLFGLGMSIWSIALYYIDISMGYLYSMMGIIISSAVIPGALTLLWNRQSKWAVCLSPPLGFICSVSAWLVVTKIQFNSISIETTGSDVSMLVGNVVALLSPIVFVPIISFIAPDPTPYDFVSMRAIELVDDGSRNTRHPSLGETERGIVFLTGKLKFARIIAVVLTSCLVIILPFPMYGTAYVFSKSFFTGWVSIGIIWMFFSFCIVGIYPIVENQPKFSKWKQNAITVAGGNGEGQQLSQIDHPFGIFIDEKKNIFISDRFNHRIFEWKYNAKEGQIIAGGNGQGNRMDQLNYPTNMIVDQQNHSVIIADSQNRRVIQWLNQKQQILIHNIDCYGLAMDKHGFLYVSDAGKNEVRRWKIGEYNNEGIVVAGGNRRGDYLNLLNFPTFIFVDEDQSVYISDHENRRVMKWIKDAKEGTIVAGGNGGGDNLNQLYYPQGVVVDDLGQIYVADYGNDRIMRWCEGKEEGEVVVGGNGHGNQSNQLNGPIDLSFDDEGNLYVADIGNHGIQKFEIIL</sequence>
<keyword evidence="3" id="KW-0813">Transport</keyword>
<dbReference type="InterPro" id="IPR001258">
    <property type="entry name" value="NHL_repeat"/>
</dbReference>
<dbReference type="AlphaFoldDB" id="A0A815GBX0"/>
<gene>
    <name evidence="10" type="ORF">BJG266_LOCUS34189</name>
    <name evidence="11" type="ORF">QVE165_LOCUS51324</name>
</gene>
<feature type="transmembrane region" description="Helical" evidence="9">
    <location>
        <begin position="89"/>
        <end position="110"/>
    </location>
</feature>
<feature type="transmembrane region" description="Helical" evidence="9">
    <location>
        <begin position="562"/>
        <end position="582"/>
    </location>
</feature>
<dbReference type="EMBL" id="CAJNOI010000731">
    <property type="protein sequence ID" value="CAF1336810.1"/>
    <property type="molecule type" value="Genomic_DNA"/>
</dbReference>
<keyword evidence="7 9" id="KW-0472">Membrane</keyword>
<dbReference type="PROSITE" id="PS50283">
    <property type="entry name" value="NA_SOLUT_SYMP_3"/>
    <property type="match status" value="1"/>
</dbReference>
<dbReference type="Gene3D" id="1.20.1730.10">
    <property type="entry name" value="Sodium/glucose cotransporter"/>
    <property type="match status" value="1"/>
</dbReference>
<dbReference type="EMBL" id="CAJNOM010001096">
    <property type="protein sequence ID" value="CAF1591537.1"/>
    <property type="molecule type" value="Genomic_DNA"/>
</dbReference>
<evidence type="ECO:0000256" key="8">
    <source>
        <dbReference type="PROSITE-ProRule" id="PRU00504"/>
    </source>
</evidence>
<dbReference type="InterPro" id="IPR001734">
    <property type="entry name" value="Na/solute_symporter"/>
</dbReference>
<dbReference type="InterPro" id="IPR038377">
    <property type="entry name" value="Na/Glc_symporter_sf"/>
</dbReference>
<dbReference type="PANTHER" id="PTHR46154:SF4">
    <property type="entry name" value="UREA ACTIVE TRANSPORTER"/>
    <property type="match status" value="1"/>
</dbReference>
<feature type="transmembrane region" description="Helical" evidence="9">
    <location>
        <begin position="12"/>
        <end position="34"/>
    </location>
</feature>
<dbReference type="OrthoDB" id="10049971at2759"/>
<evidence type="ECO:0000313" key="12">
    <source>
        <dbReference type="Proteomes" id="UP000663832"/>
    </source>
</evidence>
<feature type="repeat" description="NHL" evidence="8">
    <location>
        <begin position="832"/>
        <end position="862"/>
    </location>
</feature>
<accession>A0A815GBX0</accession>
<dbReference type="CDD" id="cd05819">
    <property type="entry name" value="NHL"/>
    <property type="match status" value="1"/>
</dbReference>
<name>A0A815GBX0_9BILA</name>